<dbReference type="SUPFAM" id="SSF48452">
    <property type="entry name" value="TPR-like"/>
    <property type="match status" value="1"/>
</dbReference>
<comment type="caution">
    <text evidence="2">The sequence shown here is derived from an EMBL/GenBank/DDBJ whole genome shotgun (WGS) entry which is preliminary data.</text>
</comment>
<organism evidence="2 3">
    <name type="scientific">Mesorhizobium shangrilense</name>
    <dbReference type="NCBI Taxonomy" id="460060"/>
    <lineage>
        <taxon>Bacteria</taxon>
        <taxon>Pseudomonadati</taxon>
        <taxon>Pseudomonadota</taxon>
        <taxon>Alphaproteobacteria</taxon>
        <taxon>Hyphomicrobiales</taxon>
        <taxon>Phyllobacteriaceae</taxon>
        <taxon>Mesorhizobium</taxon>
    </lineage>
</organism>
<keyword evidence="3" id="KW-1185">Reference proteome</keyword>
<evidence type="ECO:0000313" key="2">
    <source>
        <dbReference type="EMBL" id="MET2830658.1"/>
    </source>
</evidence>
<sequence>MTDDVSDLARQAGRLGLAGDFDAAQALIDQASHLAGEDPAGRAACVIERGRLYNSAGQRDMARPLFHEAWRLAREARANALAVDAAHMIAISGTLDDAIEWTATALAYVGEHPEAEAWRAPLLHNLGWICFDAGRFEDALRLFRQAADVRRQQSQKLELRIAFYAVVRTLRALGHFEEARLLAEEIADAAEAEGDQAPYMREELAECHARLGDMDRARLSARRALAILEKDTVFVAREPRRLARLRELAG</sequence>
<dbReference type="RefSeq" id="WP_354462724.1">
    <property type="nucleotide sequence ID" value="NZ_JBEWSZ010000002.1"/>
</dbReference>
<name>A0ABV2DKW4_9HYPH</name>
<dbReference type="Pfam" id="PF13424">
    <property type="entry name" value="TPR_12"/>
    <property type="match status" value="1"/>
</dbReference>
<dbReference type="InterPro" id="IPR011990">
    <property type="entry name" value="TPR-like_helical_dom_sf"/>
</dbReference>
<accession>A0ABV2DKW4</accession>
<protein>
    <submittedName>
        <fullName evidence="2">Tetratricopeptide repeat protein</fullName>
    </submittedName>
</protein>
<dbReference type="Proteomes" id="UP001548832">
    <property type="component" value="Unassembled WGS sequence"/>
</dbReference>
<dbReference type="EMBL" id="JBEWSZ010000002">
    <property type="protein sequence ID" value="MET2830658.1"/>
    <property type="molecule type" value="Genomic_DNA"/>
</dbReference>
<gene>
    <name evidence="2" type="ORF">ABVQ20_27090</name>
</gene>
<proteinExistence type="predicted"/>
<feature type="repeat" description="TPR" evidence="1">
    <location>
        <begin position="120"/>
        <end position="153"/>
    </location>
</feature>
<dbReference type="SMART" id="SM00028">
    <property type="entry name" value="TPR"/>
    <property type="match status" value="3"/>
</dbReference>
<reference evidence="2 3" key="1">
    <citation type="submission" date="2024-06" db="EMBL/GenBank/DDBJ databases">
        <authorList>
            <person name="Kim D.-U."/>
        </authorList>
    </citation>
    <scope>NUCLEOTIDE SEQUENCE [LARGE SCALE GENOMIC DNA]</scope>
    <source>
        <strain evidence="2 3">KACC15460</strain>
    </source>
</reference>
<evidence type="ECO:0000256" key="1">
    <source>
        <dbReference type="PROSITE-ProRule" id="PRU00339"/>
    </source>
</evidence>
<keyword evidence="1" id="KW-0802">TPR repeat</keyword>
<dbReference type="PROSITE" id="PS50005">
    <property type="entry name" value="TPR"/>
    <property type="match status" value="1"/>
</dbReference>
<evidence type="ECO:0000313" key="3">
    <source>
        <dbReference type="Proteomes" id="UP001548832"/>
    </source>
</evidence>
<dbReference type="InterPro" id="IPR019734">
    <property type="entry name" value="TPR_rpt"/>
</dbReference>
<dbReference type="Gene3D" id="1.25.40.10">
    <property type="entry name" value="Tetratricopeptide repeat domain"/>
    <property type="match status" value="1"/>
</dbReference>